<proteinExistence type="predicted"/>
<reference evidence="1" key="1">
    <citation type="submission" date="2018-05" db="EMBL/GenBank/DDBJ databases">
        <authorList>
            <person name="Lanie J.A."/>
            <person name="Ng W.-L."/>
            <person name="Kazmierczak K.M."/>
            <person name="Andrzejewski T.M."/>
            <person name="Davidsen T.M."/>
            <person name="Wayne K.J."/>
            <person name="Tettelin H."/>
            <person name="Glass J.I."/>
            <person name="Rusch D."/>
            <person name="Podicherti R."/>
            <person name="Tsui H.-C.T."/>
            <person name="Winkler M.E."/>
        </authorList>
    </citation>
    <scope>NUCLEOTIDE SEQUENCE</scope>
</reference>
<feature type="non-terminal residue" evidence="1">
    <location>
        <position position="1"/>
    </location>
</feature>
<gene>
    <name evidence="1" type="ORF">METZ01_LOCUS65649</name>
</gene>
<name>A0A381T9E4_9ZZZZ</name>
<organism evidence="1">
    <name type="scientific">marine metagenome</name>
    <dbReference type="NCBI Taxonomy" id="408172"/>
    <lineage>
        <taxon>unclassified sequences</taxon>
        <taxon>metagenomes</taxon>
        <taxon>ecological metagenomes</taxon>
    </lineage>
</organism>
<dbReference type="EMBL" id="UINC01004230">
    <property type="protein sequence ID" value="SVA12795.1"/>
    <property type="molecule type" value="Genomic_DNA"/>
</dbReference>
<protein>
    <submittedName>
        <fullName evidence="1">Uncharacterized protein</fullName>
    </submittedName>
</protein>
<accession>A0A381T9E4</accession>
<evidence type="ECO:0000313" key="1">
    <source>
        <dbReference type="EMBL" id="SVA12795.1"/>
    </source>
</evidence>
<dbReference type="AlphaFoldDB" id="A0A381T9E4"/>
<sequence length="70" mass="8011">VEILIFPNTSYSADGIYMPLNKMSTNQAIRTKRTLKINQLAWCKTAYSGNTGCFWRHLCVHSVSIDSRCR</sequence>